<keyword evidence="3" id="KW-0336">GPI-anchor</keyword>
<evidence type="ECO:0000256" key="2">
    <source>
        <dbReference type="ARBA" id="ARBA00004589"/>
    </source>
</evidence>
<comment type="catalytic activity">
    <reaction evidence="1">
        <text>Random endo-hydrolysis of N-acetyl-beta-D-glucosaminide (1-&gt;4)-beta-linkages in chitin and chitodextrins.</text>
        <dbReference type="EC" id="3.2.1.14"/>
    </reaction>
</comment>
<evidence type="ECO:0000256" key="7">
    <source>
        <dbReference type="ARBA" id="ARBA00022801"/>
    </source>
</evidence>
<dbReference type="GO" id="GO:0008843">
    <property type="term" value="F:endochitinase activity"/>
    <property type="evidence" value="ECO:0007669"/>
    <property type="project" value="UniProtKB-EC"/>
</dbReference>
<organism evidence="20 21">
    <name type="scientific">Bombardia bombarda</name>
    <dbReference type="NCBI Taxonomy" id="252184"/>
    <lineage>
        <taxon>Eukaryota</taxon>
        <taxon>Fungi</taxon>
        <taxon>Dikarya</taxon>
        <taxon>Ascomycota</taxon>
        <taxon>Pezizomycotina</taxon>
        <taxon>Sordariomycetes</taxon>
        <taxon>Sordariomycetidae</taxon>
        <taxon>Sordariales</taxon>
        <taxon>Lasiosphaeriaceae</taxon>
        <taxon>Bombardia</taxon>
    </lineage>
</organism>
<evidence type="ECO:0000256" key="15">
    <source>
        <dbReference type="PIRNR" id="PIRNR037299"/>
    </source>
</evidence>
<dbReference type="AlphaFoldDB" id="A0AA39TGC9"/>
<dbReference type="FunFam" id="2.60.120.200:FF:000159">
    <property type="entry name" value="Glycosidase"/>
    <property type="match status" value="1"/>
</dbReference>
<sequence>MMRSLLPLGAVLLGATAVLAAPPSCSLTQKCPEDSPCCSQYGQCGVGAYCLGGCDPRMSFGLDSCVPAPVCESKTYSMANTDGFMSINDYLGDPKTADWVYQGEVANYTDGVILTMPAHSVGTVAASTTYMWYGNVKAKLRTSRGAGVVTAFILFGDVKDEIDYEFVGTELDVAQTNYYFQGIPNYDNSANISLSNTYANFHEYEIQWTPDEIRWLVDGQLGRTKKRSETWNATANQWAFPQTPSRVQLSIWPAGADTNAKGTIDWAGGPIDWDSQDIKDYGYYFATFGEITIECYNAKSGPGTNNGVSYYFNDASATNNTVIDSKKPTVLKSFQGSGTDMDAGAPSGTAVPTADTVPGGTGQAPGQVPGGGTTSSDTSSSGSSSSGGSSSGDGSSSGSTSGCDASSFTQSNCGGSSSSSTNKSDGVRGAERMLGASAVAVVIGFAGLLLL</sequence>
<keyword evidence="4" id="KW-0328">Glycosyltransferase</keyword>
<keyword evidence="5" id="KW-0808">Transferase</keyword>
<protein>
    <recommendedName>
        <fullName evidence="15">Crh-like protein</fullName>
        <ecNumber evidence="15">3.2.-.-</ecNumber>
    </recommendedName>
</protein>
<feature type="region of interest" description="Disordered" evidence="17">
    <location>
        <begin position="333"/>
        <end position="427"/>
    </location>
</feature>
<dbReference type="PANTHER" id="PTHR10963">
    <property type="entry name" value="GLYCOSYL HYDROLASE-RELATED"/>
    <property type="match status" value="1"/>
</dbReference>
<dbReference type="PROSITE" id="PS51762">
    <property type="entry name" value="GH16_2"/>
    <property type="match status" value="1"/>
</dbReference>
<dbReference type="PANTHER" id="PTHR10963:SF22">
    <property type="entry name" value="GLYCOSIDASE CRH2-RELATED"/>
    <property type="match status" value="1"/>
</dbReference>
<feature type="domain" description="GH16" evidence="19">
    <location>
        <begin position="88"/>
        <end position="275"/>
    </location>
</feature>
<keyword evidence="21" id="KW-1185">Reference proteome</keyword>
<dbReference type="InterPro" id="IPR000757">
    <property type="entry name" value="Beta-glucanase-like"/>
</dbReference>
<proteinExistence type="inferred from homology"/>
<comment type="subcellular location">
    <subcellularLocation>
        <location evidence="2">Membrane</location>
        <topology evidence="2">Lipid-anchor</topology>
        <topology evidence="2">GPI-anchor</topology>
    </subcellularLocation>
</comment>
<dbReference type="Gene3D" id="2.60.120.200">
    <property type="match status" value="1"/>
</dbReference>
<evidence type="ECO:0000256" key="14">
    <source>
        <dbReference type="ARBA" id="ARBA00093308"/>
    </source>
</evidence>
<evidence type="ECO:0000313" key="21">
    <source>
        <dbReference type="Proteomes" id="UP001174934"/>
    </source>
</evidence>
<dbReference type="InterPro" id="IPR050546">
    <property type="entry name" value="Glycosyl_Hydrlase_16"/>
</dbReference>
<comment type="caution">
    <text evidence="20">The sequence shown here is derived from an EMBL/GenBank/DDBJ whole genome shotgun (WGS) entry which is preliminary data.</text>
</comment>
<dbReference type="SUPFAM" id="SSF49899">
    <property type="entry name" value="Concanavalin A-like lectins/glucanases"/>
    <property type="match status" value="1"/>
</dbReference>
<evidence type="ECO:0000256" key="12">
    <source>
        <dbReference type="ARBA" id="ARBA00023316"/>
    </source>
</evidence>
<evidence type="ECO:0000256" key="11">
    <source>
        <dbReference type="ARBA" id="ARBA00023295"/>
    </source>
</evidence>
<dbReference type="EMBL" id="JAULSR010000012">
    <property type="protein sequence ID" value="KAK0609757.1"/>
    <property type="molecule type" value="Genomic_DNA"/>
</dbReference>
<dbReference type="GO" id="GO:0009277">
    <property type="term" value="C:fungal-type cell wall"/>
    <property type="evidence" value="ECO:0007669"/>
    <property type="project" value="TreeGrafter"/>
</dbReference>
<evidence type="ECO:0000256" key="4">
    <source>
        <dbReference type="ARBA" id="ARBA00022676"/>
    </source>
</evidence>
<dbReference type="PIRSF" id="PIRSF037299">
    <property type="entry name" value="Glycosidase_CRH1_prd"/>
    <property type="match status" value="1"/>
</dbReference>
<evidence type="ECO:0000256" key="16">
    <source>
        <dbReference type="PIRSR" id="PIRSR037299-1"/>
    </source>
</evidence>
<keyword evidence="12" id="KW-0961">Cell wall biogenesis/degradation</keyword>
<keyword evidence="11" id="KW-0326">Glycosidase</keyword>
<feature type="active site" description="Proton donor" evidence="16">
    <location>
        <position position="165"/>
    </location>
</feature>
<evidence type="ECO:0000256" key="6">
    <source>
        <dbReference type="ARBA" id="ARBA00022729"/>
    </source>
</evidence>
<accession>A0AA39TGC9</accession>
<comment type="function">
    <text evidence="14">Dual chitinase/transglycosylase that plays a role in cell wall architecture. Chitinase and transglycosylase activities are coupled. Required for the polysaccharide cross-linking at the septa and the cell wall. More specifically, transfers chitin to 1,6-beta-glucan in the cell wall.</text>
</comment>
<evidence type="ECO:0000256" key="3">
    <source>
        <dbReference type="ARBA" id="ARBA00022622"/>
    </source>
</evidence>
<feature type="compositionally biased region" description="Gly residues" evidence="17">
    <location>
        <begin position="359"/>
        <end position="373"/>
    </location>
</feature>
<dbReference type="EC" id="3.2.-.-" evidence="15"/>
<feature type="compositionally biased region" description="Low complexity" evidence="17">
    <location>
        <begin position="374"/>
        <end position="424"/>
    </location>
</feature>
<feature type="active site" description="Nucleophile" evidence="16">
    <location>
        <position position="161"/>
    </location>
</feature>
<dbReference type="GO" id="GO:0031505">
    <property type="term" value="P:fungal-type cell wall organization"/>
    <property type="evidence" value="ECO:0007669"/>
    <property type="project" value="TreeGrafter"/>
</dbReference>
<keyword evidence="9" id="KW-0325">Glycoprotein</keyword>
<evidence type="ECO:0000256" key="8">
    <source>
        <dbReference type="ARBA" id="ARBA00023136"/>
    </source>
</evidence>
<keyword evidence="6 18" id="KW-0732">Signal</keyword>
<keyword evidence="10" id="KW-0449">Lipoprotein</keyword>
<evidence type="ECO:0000256" key="5">
    <source>
        <dbReference type="ARBA" id="ARBA00022679"/>
    </source>
</evidence>
<dbReference type="GO" id="GO:0016757">
    <property type="term" value="F:glycosyltransferase activity"/>
    <property type="evidence" value="ECO:0007669"/>
    <property type="project" value="UniProtKB-KW"/>
</dbReference>
<evidence type="ECO:0000256" key="9">
    <source>
        <dbReference type="ARBA" id="ARBA00023180"/>
    </source>
</evidence>
<evidence type="ECO:0000256" key="18">
    <source>
        <dbReference type="SAM" id="SignalP"/>
    </source>
</evidence>
<dbReference type="GO" id="GO:0098552">
    <property type="term" value="C:side of membrane"/>
    <property type="evidence" value="ECO:0007669"/>
    <property type="project" value="UniProtKB-KW"/>
</dbReference>
<evidence type="ECO:0000313" key="20">
    <source>
        <dbReference type="EMBL" id="KAK0609757.1"/>
    </source>
</evidence>
<evidence type="ECO:0000256" key="10">
    <source>
        <dbReference type="ARBA" id="ARBA00023288"/>
    </source>
</evidence>
<feature type="chain" id="PRO_5041460320" description="Crh-like protein" evidence="18">
    <location>
        <begin position="21"/>
        <end position="451"/>
    </location>
</feature>
<comment type="similarity">
    <text evidence="13">Belongs to the glycosyl hydrolase 16 family. CRH1 subfamily.</text>
</comment>
<evidence type="ECO:0000256" key="1">
    <source>
        <dbReference type="ARBA" id="ARBA00000822"/>
    </source>
</evidence>
<feature type="signal peptide" evidence="18">
    <location>
        <begin position="1"/>
        <end position="20"/>
    </location>
</feature>
<reference evidence="20" key="1">
    <citation type="submission" date="2023-06" db="EMBL/GenBank/DDBJ databases">
        <title>Genome-scale phylogeny and comparative genomics of the fungal order Sordariales.</title>
        <authorList>
            <consortium name="Lawrence Berkeley National Laboratory"/>
            <person name="Hensen N."/>
            <person name="Bonometti L."/>
            <person name="Westerberg I."/>
            <person name="Brannstrom I.O."/>
            <person name="Guillou S."/>
            <person name="Cros-Aarteil S."/>
            <person name="Calhoun S."/>
            <person name="Haridas S."/>
            <person name="Kuo A."/>
            <person name="Mondo S."/>
            <person name="Pangilinan J."/>
            <person name="Riley R."/>
            <person name="LaButti K."/>
            <person name="Andreopoulos B."/>
            <person name="Lipzen A."/>
            <person name="Chen C."/>
            <person name="Yanf M."/>
            <person name="Daum C."/>
            <person name="Ng V."/>
            <person name="Clum A."/>
            <person name="Steindorff A."/>
            <person name="Ohm R."/>
            <person name="Martin F."/>
            <person name="Silar P."/>
            <person name="Natvig D."/>
            <person name="Lalanne C."/>
            <person name="Gautier V."/>
            <person name="Ament-velasquez S.L."/>
            <person name="Kruys A."/>
            <person name="Hutchinson M.I."/>
            <person name="Powell A.J."/>
            <person name="Barry K."/>
            <person name="Miller A.N."/>
            <person name="Grigoriev I.V."/>
            <person name="Debuchy R."/>
            <person name="Gladieux P."/>
            <person name="Thoren M.H."/>
            <person name="Johannesson H."/>
        </authorList>
    </citation>
    <scope>NUCLEOTIDE SEQUENCE</scope>
    <source>
        <strain evidence="20">SMH3391-2</strain>
    </source>
</reference>
<dbReference type="InterPro" id="IPR017168">
    <property type="entry name" value="CHR-like"/>
</dbReference>
<dbReference type="GO" id="GO:0005975">
    <property type="term" value="P:carbohydrate metabolic process"/>
    <property type="evidence" value="ECO:0007669"/>
    <property type="project" value="InterPro"/>
</dbReference>
<gene>
    <name evidence="20" type="ORF">B0T17DRAFT_594022</name>
</gene>
<evidence type="ECO:0000256" key="13">
    <source>
        <dbReference type="ARBA" id="ARBA00038074"/>
    </source>
</evidence>
<keyword evidence="7 15" id="KW-0378">Hydrolase</keyword>
<name>A0AA39TGC9_9PEZI</name>
<dbReference type="Proteomes" id="UP001174934">
    <property type="component" value="Unassembled WGS sequence"/>
</dbReference>
<dbReference type="Pfam" id="PF00722">
    <property type="entry name" value="Glyco_hydro_16"/>
    <property type="match status" value="1"/>
</dbReference>
<keyword evidence="8 15" id="KW-0472">Membrane</keyword>
<dbReference type="InterPro" id="IPR013320">
    <property type="entry name" value="ConA-like_dom_sf"/>
</dbReference>
<evidence type="ECO:0000256" key="17">
    <source>
        <dbReference type="SAM" id="MobiDB-lite"/>
    </source>
</evidence>
<evidence type="ECO:0000259" key="19">
    <source>
        <dbReference type="PROSITE" id="PS51762"/>
    </source>
</evidence>